<proteinExistence type="predicted"/>
<evidence type="ECO:0000259" key="5">
    <source>
        <dbReference type="PROSITE" id="PS50110"/>
    </source>
</evidence>
<dbReference type="GO" id="GO:0043709">
    <property type="term" value="P:cell adhesion involved in single-species biofilm formation"/>
    <property type="evidence" value="ECO:0007669"/>
    <property type="project" value="TreeGrafter"/>
</dbReference>
<reference evidence="7 10" key="2">
    <citation type="submission" date="2019-04" db="EMBL/GenBank/DDBJ databases">
        <title>Isolation and culture of sulfate reducing bacteria from the cold seep of the South China Sea.</title>
        <authorList>
            <person name="Sun C."/>
            <person name="Liu R."/>
        </authorList>
    </citation>
    <scope>NUCLEOTIDE SEQUENCE [LARGE SCALE GENOMIC DNA]</scope>
    <source>
        <strain evidence="7 10">CS1</strain>
    </source>
</reference>
<comment type="catalytic activity">
    <reaction evidence="2">
        <text>2 GTP = 3',3'-c-di-GMP + 2 diphosphate</text>
        <dbReference type="Rhea" id="RHEA:24898"/>
        <dbReference type="ChEBI" id="CHEBI:33019"/>
        <dbReference type="ChEBI" id="CHEBI:37565"/>
        <dbReference type="ChEBI" id="CHEBI:58805"/>
        <dbReference type="EC" id="2.7.7.65"/>
    </reaction>
</comment>
<dbReference type="PROSITE" id="PS50110">
    <property type="entry name" value="RESPONSE_REGULATORY"/>
    <property type="match status" value="1"/>
</dbReference>
<dbReference type="CDD" id="cd01949">
    <property type="entry name" value="GGDEF"/>
    <property type="match status" value="1"/>
</dbReference>
<evidence type="ECO:0000256" key="3">
    <source>
        <dbReference type="PROSITE-ProRule" id="PRU00169"/>
    </source>
</evidence>
<gene>
    <name evidence="8" type="ORF">DQK91_08335</name>
    <name evidence="7" type="ORF">E8L03_00655</name>
</gene>
<dbReference type="EC" id="2.7.7.65" evidence="1"/>
<evidence type="ECO:0000259" key="6">
    <source>
        <dbReference type="PROSITE" id="PS50887"/>
    </source>
</evidence>
<evidence type="ECO:0000313" key="8">
    <source>
        <dbReference type="EMBL" id="TVM34570.1"/>
    </source>
</evidence>
<dbReference type="AlphaFoldDB" id="A0A6P1ZHD6"/>
<dbReference type="Proteomes" id="UP000434052">
    <property type="component" value="Unassembled WGS sequence"/>
</dbReference>
<protein>
    <recommendedName>
        <fullName evidence="1">diguanylate cyclase</fullName>
        <ecNumber evidence="1">2.7.7.65</ecNumber>
    </recommendedName>
</protein>
<dbReference type="EMBL" id="QMIF01000004">
    <property type="protein sequence ID" value="TVM34570.1"/>
    <property type="molecule type" value="Genomic_DNA"/>
</dbReference>
<dbReference type="SMART" id="SM00448">
    <property type="entry name" value="REC"/>
    <property type="match status" value="1"/>
</dbReference>
<dbReference type="PROSITE" id="PS50887">
    <property type="entry name" value="GGDEF"/>
    <property type="match status" value="1"/>
</dbReference>
<feature type="coiled-coil region" evidence="4">
    <location>
        <begin position="137"/>
        <end position="164"/>
    </location>
</feature>
<dbReference type="NCBIfam" id="TIGR00254">
    <property type="entry name" value="GGDEF"/>
    <property type="match status" value="1"/>
</dbReference>
<evidence type="ECO:0000313" key="10">
    <source>
        <dbReference type="Proteomes" id="UP000503251"/>
    </source>
</evidence>
<dbReference type="GO" id="GO:1902201">
    <property type="term" value="P:negative regulation of bacterial-type flagellum-dependent cell motility"/>
    <property type="evidence" value="ECO:0007669"/>
    <property type="project" value="TreeGrafter"/>
</dbReference>
<dbReference type="GO" id="GO:0005886">
    <property type="term" value="C:plasma membrane"/>
    <property type="evidence" value="ECO:0007669"/>
    <property type="project" value="TreeGrafter"/>
</dbReference>
<dbReference type="EMBL" id="CP039543">
    <property type="protein sequence ID" value="QJT07516.1"/>
    <property type="molecule type" value="Genomic_DNA"/>
</dbReference>
<dbReference type="GO" id="GO:0052621">
    <property type="term" value="F:diguanylate cyclase activity"/>
    <property type="evidence" value="ECO:0007669"/>
    <property type="project" value="UniProtKB-EC"/>
</dbReference>
<dbReference type="InterPro" id="IPR001789">
    <property type="entry name" value="Sig_transdc_resp-reg_receiver"/>
</dbReference>
<dbReference type="PANTHER" id="PTHR45138">
    <property type="entry name" value="REGULATORY COMPONENTS OF SENSORY TRANSDUCTION SYSTEM"/>
    <property type="match status" value="1"/>
</dbReference>
<dbReference type="InterPro" id="IPR029787">
    <property type="entry name" value="Nucleotide_cyclase"/>
</dbReference>
<dbReference type="Pfam" id="PF00072">
    <property type="entry name" value="Response_reg"/>
    <property type="match status" value="1"/>
</dbReference>
<dbReference type="FunFam" id="3.30.70.270:FF:000001">
    <property type="entry name" value="Diguanylate cyclase domain protein"/>
    <property type="match status" value="1"/>
</dbReference>
<feature type="modified residue" description="4-aspartylphosphate" evidence="3">
    <location>
        <position position="68"/>
    </location>
</feature>
<evidence type="ECO:0000313" key="7">
    <source>
        <dbReference type="EMBL" id="QJT07516.1"/>
    </source>
</evidence>
<dbReference type="OrthoDB" id="9778432at2"/>
<sequence>MTNFQTRESKRILIVDDSDTARMLLETILRQAGYTNLVMARVAKEAFQALDLGGSTQSDPDFDCILMDITMPGVDGIEATRRIKDDPLLKDIPVIMVTASEDEANLEKAFEVGATDYINKPVRQIELIARVGSVLRLKQEMDIRKAREQELENLTRTFQELSNLDGLTGVANRRRFDDVYDKEWRSAKRDGAVMSVLMLDIDIFKAYNDRYGHLKGDSCLTRVAQCLKREVKRPRDLVARYGGEEFVLVLPETDAAGAMRIAENIRERVRELGIEHQDSATGIVSVSLGAATGRPSEMSSPADLLSSSDKALYRAKLEGRDRVCMAE</sequence>
<keyword evidence="4" id="KW-0175">Coiled coil</keyword>
<organism evidence="8 9">
    <name type="scientific">Oceanidesulfovibrio marinus</name>
    <dbReference type="NCBI Taxonomy" id="370038"/>
    <lineage>
        <taxon>Bacteria</taxon>
        <taxon>Pseudomonadati</taxon>
        <taxon>Thermodesulfobacteriota</taxon>
        <taxon>Desulfovibrionia</taxon>
        <taxon>Desulfovibrionales</taxon>
        <taxon>Desulfovibrionaceae</taxon>
        <taxon>Oceanidesulfovibrio</taxon>
    </lineage>
</organism>
<dbReference type="InterPro" id="IPR000160">
    <property type="entry name" value="GGDEF_dom"/>
</dbReference>
<dbReference type="SMART" id="SM00267">
    <property type="entry name" value="GGDEF"/>
    <property type="match status" value="1"/>
</dbReference>
<dbReference type="InterPro" id="IPR050469">
    <property type="entry name" value="Diguanylate_Cyclase"/>
</dbReference>
<dbReference type="SUPFAM" id="SSF52172">
    <property type="entry name" value="CheY-like"/>
    <property type="match status" value="1"/>
</dbReference>
<dbReference type="Gene3D" id="3.30.70.270">
    <property type="match status" value="1"/>
</dbReference>
<feature type="domain" description="GGDEF" evidence="6">
    <location>
        <begin position="192"/>
        <end position="327"/>
    </location>
</feature>
<dbReference type="Pfam" id="PF00990">
    <property type="entry name" value="GGDEF"/>
    <property type="match status" value="1"/>
</dbReference>
<dbReference type="Gene3D" id="3.40.50.2300">
    <property type="match status" value="1"/>
</dbReference>
<dbReference type="Proteomes" id="UP000503251">
    <property type="component" value="Chromosome"/>
</dbReference>
<feature type="domain" description="Response regulatory" evidence="5">
    <location>
        <begin position="11"/>
        <end position="135"/>
    </location>
</feature>
<keyword evidence="10" id="KW-1185">Reference proteome</keyword>
<dbReference type="RefSeq" id="WP_144304891.1">
    <property type="nucleotide sequence ID" value="NZ_CP039543.1"/>
</dbReference>
<evidence type="ECO:0000313" key="9">
    <source>
        <dbReference type="Proteomes" id="UP000434052"/>
    </source>
</evidence>
<accession>A0A6P1ZHD6</accession>
<dbReference type="InterPro" id="IPR011006">
    <property type="entry name" value="CheY-like_superfamily"/>
</dbReference>
<dbReference type="PANTHER" id="PTHR45138:SF9">
    <property type="entry name" value="DIGUANYLATE CYCLASE DGCM-RELATED"/>
    <property type="match status" value="1"/>
</dbReference>
<dbReference type="InterPro" id="IPR043128">
    <property type="entry name" value="Rev_trsase/Diguanyl_cyclase"/>
</dbReference>
<name>A0A6P1ZHD6_9BACT</name>
<evidence type="ECO:0000256" key="1">
    <source>
        <dbReference type="ARBA" id="ARBA00012528"/>
    </source>
</evidence>
<dbReference type="SUPFAM" id="SSF55073">
    <property type="entry name" value="Nucleotide cyclase"/>
    <property type="match status" value="1"/>
</dbReference>
<evidence type="ECO:0000256" key="4">
    <source>
        <dbReference type="SAM" id="Coils"/>
    </source>
</evidence>
<dbReference type="GO" id="GO:0000160">
    <property type="term" value="P:phosphorelay signal transduction system"/>
    <property type="evidence" value="ECO:0007669"/>
    <property type="project" value="InterPro"/>
</dbReference>
<reference evidence="8 9" key="1">
    <citation type="submission" date="2018-06" db="EMBL/GenBank/DDBJ databases">
        <title>Complete genome of Desulfovibrio marinus P48SEP.</title>
        <authorList>
            <person name="Crispim J.S."/>
            <person name="Vidigal P.M.P."/>
            <person name="Silva L.C.F."/>
            <person name="Araujo L.C."/>
            <person name="Laguardia C.N."/>
            <person name="Dias R.S."/>
            <person name="Sousa M.P."/>
            <person name="Paula S.O."/>
            <person name="Silva C."/>
        </authorList>
    </citation>
    <scope>NUCLEOTIDE SEQUENCE [LARGE SCALE GENOMIC DNA]</scope>
    <source>
        <strain evidence="8 9">P48SEP</strain>
    </source>
</reference>
<evidence type="ECO:0000256" key="2">
    <source>
        <dbReference type="ARBA" id="ARBA00034247"/>
    </source>
</evidence>
<keyword evidence="3" id="KW-0597">Phosphoprotein</keyword>